<evidence type="ECO:0000313" key="3">
    <source>
        <dbReference type="Proteomes" id="UP000029567"/>
    </source>
</evidence>
<dbReference type="Proteomes" id="UP000029567">
    <property type="component" value="Unassembled WGS sequence"/>
</dbReference>
<dbReference type="RefSeq" id="WP_034380288.1">
    <property type="nucleotide sequence ID" value="NZ_AWTN01000095.1"/>
</dbReference>
<accession>A0A0E3BEK9</accession>
<proteinExistence type="predicted"/>
<dbReference type="EMBL" id="AWTN01000095">
    <property type="protein sequence ID" value="KGG90833.1"/>
    <property type="molecule type" value="Genomic_DNA"/>
</dbReference>
<comment type="caution">
    <text evidence="2">The sequence shown here is derived from an EMBL/GenBank/DDBJ whole genome shotgun (WGS) entry which is preliminary data.</text>
</comment>
<name>A0A0E3BEK9_9BURK</name>
<evidence type="ECO:0000256" key="1">
    <source>
        <dbReference type="SAM" id="MobiDB-lite"/>
    </source>
</evidence>
<sequence length="188" mass="20957">MRSSHEISSLASRAVHSAGQQQGHLAPRPEASQRIRKLFVVLQGAYGTAFLAKFSSGELNERREDKGVRAAQLVWDADLAKFTDDVIEAAFQNIKRECPEFPPSLPQFEKVCEALTPRKTYFEESGLLALPAPKVERLLDVPFELKGDDKDWARKIVARINHGDQTVTRHTRMAAMETLGMNQRGAAA</sequence>
<evidence type="ECO:0000313" key="2">
    <source>
        <dbReference type="EMBL" id="KGG90833.1"/>
    </source>
</evidence>
<reference evidence="2 3" key="1">
    <citation type="submission" date="2013-09" db="EMBL/GenBank/DDBJ databases">
        <title>High correlation between genotypes and phenotypes of environmental bacteria Comamonas testosteroni strains.</title>
        <authorList>
            <person name="Liu L."/>
            <person name="Zhu W."/>
            <person name="Xia X."/>
            <person name="Xu B."/>
            <person name="Luo M."/>
            <person name="Wang G."/>
        </authorList>
    </citation>
    <scope>NUCLEOTIDE SEQUENCE [LARGE SCALE GENOMIC DNA]</scope>
    <source>
        <strain evidence="2 3">JL14</strain>
    </source>
</reference>
<protein>
    <submittedName>
        <fullName evidence="2">Uncharacterized protein</fullName>
    </submittedName>
</protein>
<feature type="region of interest" description="Disordered" evidence="1">
    <location>
        <begin position="1"/>
        <end position="30"/>
    </location>
</feature>
<dbReference type="AlphaFoldDB" id="A0A0E3BEK9"/>
<organism evidence="2 3">
    <name type="scientific">Comamonas thiooxydans</name>
    <dbReference type="NCBI Taxonomy" id="363952"/>
    <lineage>
        <taxon>Bacteria</taxon>
        <taxon>Pseudomonadati</taxon>
        <taxon>Pseudomonadota</taxon>
        <taxon>Betaproteobacteria</taxon>
        <taxon>Burkholderiales</taxon>
        <taxon>Comamonadaceae</taxon>
        <taxon>Comamonas</taxon>
    </lineage>
</organism>
<gene>
    <name evidence="2" type="ORF">P245_15335</name>
</gene>
<feature type="compositionally biased region" description="Polar residues" evidence="1">
    <location>
        <begin position="1"/>
        <end position="11"/>
    </location>
</feature>